<dbReference type="GO" id="GO:0003677">
    <property type="term" value="F:DNA binding"/>
    <property type="evidence" value="ECO:0007669"/>
    <property type="project" value="UniProtKB-UniRule"/>
</dbReference>
<dbReference type="InterPro" id="IPR005158">
    <property type="entry name" value="BTAD"/>
</dbReference>
<dbReference type="InterPro" id="IPR003593">
    <property type="entry name" value="AAA+_ATPase"/>
</dbReference>
<evidence type="ECO:0000256" key="4">
    <source>
        <dbReference type="ARBA" id="ARBA00023163"/>
    </source>
</evidence>
<dbReference type="FunFam" id="1.25.40.10:FF:000222">
    <property type="entry name" value="SARP family transcriptional regulator"/>
    <property type="match status" value="1"/>
</dbReference>
<proteinExistence type="inferred from homology"/>
<dbReference type="GO" id="GO:0006355">
    <property type="term" value="P:regulation of DNA-templated transcription"/>
    <property type="evidence" value="ECO:0007669"/>
    <property type="project" value="InterPro"/>
</dbReference>
<protein>
    <submittedName>
        <fullName evidence="8">DNA-binding transcriptional activator of the SARP family</fullName>
    </submittedName>
</protein>
<dbReference type="CDD" id="cd15831">
    <property type="entry name" value="BTAD"/>
    <property type="match status" value="1"/>
</dbReference>
<dbReference type="Proteomes" id="UP001206128">
    <property type="component" value="Unassembled WGS sequence"/>
</dbReference>
<dbReference type="PANTHER" id="PTHR35807:SF1">
    <property type="entry name" value="TRANSCRIPTIONAL REGULATOR REDD"/>
    <property type="match status" value="1"/>
</dbReference>
<comment type="caution">
    <text evidence="8">The sequence shown here is derived from an EMBL/GenBank/DDBJ whole genome shotgun (WGS) entry which is preliminary data.</text>
</comment>
<feature type="DNA-binding region" description="OmpR/PhoB-type" evidence="6">
    <location>
        <begin position="1"/>
        <end position="94"/>
    </location>
</feature>
<evidence type="ECO:0000256" key="3">
    <source>
        <dbReference type="ARBA" id="ARBA00023125"/>
    </source>
</evidence>
<dbReference type="Pfam" id="PF00931">
    <property type="entry name" value="NB-ARC"/>
    <property type="match status" value="1"/>
</dbReference>
<dbReference type="PROSITE" id="PS50005">
    <property type="entry name" value="TPR"/>
    <property type="match status" value="3"/>
</dbReference>
<dbReference type="InterPro" id="IPR019734">
    <property type="entry name" value="TPR_rpt"/>
</dbReference>
<dbReference type="EMBL" id="JAMTCK010000003">
    <property type="protein sequence ID" value="MCP2164483.1"/>
    <property type="molecule type" value="Genomic_DNA"/>
</dbReference>
<dbReference type="Pfam" id="PF13424">
    <property type="entry name" value="TPR_12"/>
    <property type="match status" value="1"/>
</dbReference>
<evidence type="ECO:0000256" key="6">
    <source>
        <dbReference type="PROSITE-ProRule" id="PRU01091"/>
    </source>
</evidence>
<dbReference type="Pfam" id="PF00486">
    <property type="entry name" value="Trans_reg_C"/>
    <property type="match status" value="1"/>
</dbReference>
<keyword evidence="5" id="KW-0802">TPR repeat</keyword>
<dbReference type="InterPro" id="IPR016032">
    <property type="entry name" value="Sig_transdc_resp-reg_C-effctor"/>
</dbReference>
<name>A0AAE3KJM7_9PSEU</name>
<dbReference type="Gene3D" id="1.10.10.10">
    <property type="entry name" value="Winged helix-like DNA-binding domain superfamily/Winged helix DNA-binding domain"/>
    <property type="match status" value="1"/>
</dbReference>
<dbReference type="PANTHER" id="PTHR35807">
    <property type="entry name" value="TRANSCRIPTIONAL REGULATOR REDD-RELATED"/>
    <property type="match status" value="1"/>
</dbReference>
<dbReference type="PROSITE" id="PS51755">
    <property type="entry name" value="OMPR_PHOB"/>
    <property type="match status" value="1"/>
</dbReference>
<evidence type="ECO:0000256" key="2">
    <source>
        <dbReference type="ARBA" id="ARBA00023015"/>
    </source>
</evidence>
<sequence>MDTGLEFGILGPLLVLRNGKPLLVRAGRQRALLASLLLRPNGVVSVDELVQRVWDDQPPAKVRNTVQTYVMRLRQTLGSTSVIHTAPDGYRLAAEPNTVDLLRFEKLVVTGSREFDTGNLAAASTAFASALALWRGPALADIPSEVLHREEAPRLAERRLHVLERRIDADLALGRHAELIAELTALTGEHPLRERFWAQLMTALHGAGRQADALAAYHRIATRLRDELGIDPGEELRGLRDRLAQSDPVPPVTTPRRTGWNNQVVPSQLPSDIADFVGRDEVVDLIDGLLRAKAGVPVVTVAGPPGVGKTALAVHVARGLREVFPDGQLYVNLRGYALGPPLSTAEVLSRFLRALGVPPEAVPLEADEQEALYRSLLSGHRVLVVLDNAATAEQIRPLLPGEPGCAVLVTSRDTLRGLAVSHTAANVRLGVLNPCEAYQLLANMLDPRLVAAEQAALDELAALCTHLPLALRIAAANLADRQDVTAAQYVTELRAGNRLAALSVDGDPRAAVRAAFDLSYAALHPDLAQLFRLLSLIPGAEFTAETAAALDALPVAEAQRRLTRLATANLIDTPAPGRYELHDLLREYAAERLAAEDDADRPTRSFRRLVDFSVRSVDNAVVAMTSTLLRLPRPAPLPGVTAMSFATSGEALDWLDAERSGLVAVVEQAADTDTNTGTGTDTNTNTDTGPGLGAWHLADGLRGYFYARGTTVEWLAAGNAGLRAATAAGDVAGQAAMWNTLGTLFWCIGRHREALEHYRTAVPLLEQGTEAAERTPTQPVRPAGQVAVPGQVERDSHWEALAATLSNIGSVHIDLGELEHAVHHLERALAITRRIGAVQREAIALTNLGGAYLQLAELGQAVSCFEQSMELGMRSGAWMTQANGVRGLAEAYAELGQPHRAAEHQLRARQLYRLVGARSFEHATFEGTAAVKTTLRRYAEAIADATEAVAQCQELDNLKGECDGRNQLGFALRGAVRYAEAAEHHRTALRIGGETSYPWGVCMALRGLAEVNHALGNREDAWRDAKRALGVTRDYGLRLAEASVLLVLGRVLLDSGDVAGALHHADQVMRLTERTGQRIARAHALVLLAAARSARAGAGGTGTEHSTVDGAGPAEADLLRRALRIFTEAGLPDAADVRALLGPDR</sequence>
<dbReference type="SUPFAM" id="SSF46894">
    <property type="entry name" value="C-terminal effector domain of the bipartite response regulators"/>
    <property type="match status" value="1"/>
</dbReference>
<evidence type="ECO:0000259" key="7">
    <source>
        <dbReference type="PROSITE" id="PS51755"/>
    </source>
</evidence>
<evidence type="ECO:0000313" key="8">
    <source>
        <dbReference type="EMBL" id="MCP2164483.1"/>
    </source>
</evidence>
<feature type="domain" description="OmpR/PhoB-type" evidence="7">
    <location>
        <begin position="1"/>
        <end position="94"/>
    </location>
</feature>
<dbReference type="Gene3D" id="1.25.40.10">
    <property type="entry name" value="Tetratricopeptide repeat domain"/>
    <property type="match status" value="3"/>
</dbReference>
<evidence type="ECO:0000313" key="9">
    <source>
        <dbReference type="Proteomes" id="UP001206128"/>
    </source>
</evidence>
<dbReference type="InterPro" id="IPR001867">
    <property type="entry name" value="OmpR/PhoB-type_DNA-bd"/>
</dbReference>
<keyword evidence="2" id="KW-0805">Transcription regulation</keyword>
<reference evidence="8" key="1">
    <citation type="submission" date="2022-06" db="EMBL/GenBank/DDBJ databases">
        <title>Genomic Encyclopedia of Archaeal and Bacterial Type Strains, Phase II (KMG-II): from individual species to whole genera.</title>
        <authorList>
            <person name="Goeker M."/>
        </authorList>
    </citation>
    <scope>NUCLEOTIDE SEQUENCE</scope>
    <source>
        <strain evidence="8">DSM 43935</strain>
    </source>
</reference>
<keyword evidence="9" id="KW-1185">Reference proteome</keyword>
<dbReference type="RefSeq" id="WP_253768191.1">
    <property type="nucleotide sequence ID" value="NZ_JAMTCK010000003.1"/>
</dbReference>
<dbReference type="SMART" id="SM00382">
    <property type="entry name" value="AAA"/>
    <property type="match status" value="1"/>
</dbReference>
<feature type="repeat" description="TPR" evidence="5">
    <location>
        <begin position="735"/>
        <end position="768"/>
    </location>
</feature>
<dbReference type="InterPro" id="IPR027417">
    <property type="entry name" value="P-loop_NTPase"/>
</dbReference>
<dbReference type="InterPro" id="IPR002182">
    <property type="entry name" value="NB-ARC"/>
</dbReference>
<accession>A0AAE3KJM7</accession>
<dbReference type="SMART" id="SM01043">
    <property type="entry name" value="BTAD"/>
    <property type="match status" value="1"/>
</dbReference>
<dbReference type="SMART" id="SM00028">
    <property type="entry name" value="TPR"/>
    <property type="match status" value="8"/>
</dbReference>
<comment type="similarity">
    <text evidence="1">Belongs to the AfsR/DnrI/RedD regulatory family.</text>
</comment>
<keyword evidence="4" id="KW-0804">Transcription</keyword>
<dbReference type="Gene3D" id="3.40.50.300">
    <property type="entry name" value="P-loop containing nucleotide triphosphate hydrolases"/>
    <property type="match status" value="1"/>
</dbReference>
<dbReference type="PRINTS" id="PR00364">
    <property type="entry name" value="DISEASERSIST"/>
</dbReference>
<feature type="repeat" description="TPR" evidence="5">
    <location>
        <begin position="842"/>
        <end position="875"/>
    </location>
</feature>
<organism evidence="8 9">
    <name type="scientific">Goodfellowiella coeruleoviolacea</name>
    <dbReference type="NCBI Taxonomy" id="334858"/>
    <lineage>
        <taxon>Bacteria</taxon>
        <taxon>Bacillati</taxon>
        <taxon>Actinomycetota</taxon>
        <taxon>Actinomycetes</taxon>
        <taxon>Pseudonocardiales</taxon>
        <taxon>Pseudonocardiaceae</taxon>
        <taxon>Goodfellowiella</taxon>
    </lineage>
</organism>
<dbReference type="InterPro" id="IPR051677">
    <property type="entry name" value="AfsR-DnrI-RedD_regulator"/>
</dbReference>
<evidence type="ECO:0000256" key="1">
    <source>
        <dbReference type="ARBA" id="ARBA00005820"/>
    </source>
</evidence>
<evidence type="ECO:0000256" key="5">
    <source>
        <dbReference type="PROSITE-ProRule" id="PRU00339"/>
    </source>
</evidence>
<dbReference type="Pfam" id="PF03704">
    <property type="entry name" value="BTAD"/>
    <property type="match status" value="1"/>
</dbReference>
<dbReference type="SMART" id="SM00862">
    <property type="entry name" value="Trans_reg_C"/>
    <property type="match status" value="1"/>
</dbReference>
<dbReference type="SUPFAM" id="SSF48452">
    <property type="entry name" value="TPR-like"/>
    <property type="match status" value="3"/>
</dbReference>
<dbReference type="GO" id="GO:0043531">
    <property type="term" value="F:ADP binding"/>
    <property type="evidence" value="ECO:0007669"/>
    <property type="project" value="InterPro"/>
</dbReference>
<gene>
    <name evidence="8" type="ORF">LX83_001323</name>
</gene>
<feature type="repeat" description="TPR" evidence="5">
    <location>
        <begin position="802"/>
        <end position="835"/>
    </location>
</feature>
<keyword evidence="3 6" id="KW-0238">DNA-binding</keyword>
<dbReference type="InterPro" id="IPR036388">
    <property type="entry name" value="WH-like_DNA-bd_sf"/>
</dbReference>
<dbReference type="InterPro" id="IPR011990">
    <property type="entry name" value="TPR-like_helical_dom_sf"/>
</dbReference>
<dbReference type="AlphaFoldDB" id="A0AAE3KJM7"/>
<dbReference type="SUPFAM" id="SSF52540">
    <property type="entry name" value="P-loop containing nucleoside triphosphate hydrolases"/>
    <property type="match status" value="1"/>
</dbReference>
<dbReference type="GO" id="GO:0000160">
    <property type="term" value="P:phosphorelay signal transduction system"/>
    <property type="evidence" value="ECO:0007669"/>
    <property type="project" value="InterPro"/>
</dbReference>